<name>X0GKV2_FUSOX</name>
<evidence type="ECO:0000313" key="2">
    <source>
        <dbReference type="EMBL" id="EXL63933.1"/>
    </source>
</evidence>
<accession>X0GKV2</accession>
<proteinExistence type="predicted"/>
<reference evidence="2" key="2">
    <citation type="submission" date="2014-03" db="EMBL/GenBank/DDBJ databases">
        <title>The Genome Annotation of Fusarium oxysporum PHW808.</title>
        <authorList>
            <consortium name="The Broad Institute Genomics Platform"/>
            <person name="Ma L.-J."/>
            <person name="Corby-Kistler H."/>
            <person name="Broz K."/>
            <person name="Gale L.R."/>
            <person name="Jonkers W."/>
            <person name="O'Donnell K."/>
            <person name="Ploetz R."/>
            <person name="Steinberg C."/>
            <person name="Schwartz D.C."/>
            <person name="VanEtten H."/>
            <person name="Zhou S."/>
            <person name="Young S.K."/>
            <person name="Zeng Q."/>
            <person name="Gargeya S."/>
            <person name="Fitzgerald M."/>
            <person name="Abouelleil A."/>
            <person name="Alvarado L."/>
            <person name="Chapman S.B."/>
            <person name="Gainer-Dewar J."/>
            <person name="Goldberg J."/>
            <person name="Griggs A."/>
            <person name="Gujja S."/>
            <person name="Hansen M."/>
            <person name="Howarth C."/>
            <person name="Imamovic A."/>
            <person name="Ireland A."/>
            <person name="Larimer J."/>
            <person name="McCowan C."/>
            <person name="Murphy C."/>
            <person name="Pearson M."/>
            <person name="Poon T.W."/>
            <person name="Priest M."/>
            <person name="Roberts A."/>
            <person name="Saif S."/>
            <person name="Shea T."/>
            <person name="Sykes S."/>
            <person name="Wortman J."/>
            <person name="Nusbaum C."/>
            <person name="Birren B."/>
        </authorList>
    </citation>
    <scope>NUCLEOTIDE SEQUENCE</scope>
    <source>
        <strain evidence="2">54008</strain>
    </source>
</reference>
<dbReference type="HOGENOM" id="CLU_2638172_0_0_1"/>
<feature type="region of interest" description="Disordered" evidence="1">
    <location>
        <begin position="55"/>
        <end position="77"/>
    </location>
</feature>
<protein>
    <submittedName>
        <fullName evidence="2">Uncharacterized protein</fullName>
    </submittedName>
</protein>
<gene>
    <name evidence="2" type="ORF">FOPG_19796</name>
</gene>
<sequence length="77" mass="8431">MELAEGHFEIGQVYTRCCQCRSGDHENPFNKPAEDHCPGATTKATFHYHTSDDNERCTETYPGSSASSASTRGALYG</sequence>
<evidence type="ECO:0000256" key="1">
    <source>
        <dbReference type="SAM" id="MobiDB-lite"/>
    </source>
</evidence>
<organism evidence="2">
    <name type="scientific">Fusarium oxysporum f. sp. conglutinans race 2 54008</name>
    <dbReference type="NCBI Taxonomy" id="1089457"/>
    <lineage>
        <taxon>Eukaryota</taxon>
        <taxon>Fungi</taxon>
        <taxon>Dikarya</taxon>
        <taxon>Ascomycota</taxon>
        <taxon>Pezizomycotina</taxon>
        <taxon>Sordariomycetes</taxon>
        <taxon>Hypocreomycetidae</taxon>
        <taxon>Hypocreales</taxon>
        <taxon>Nectriaceae</taxon>
        <taxon>Fusarium</taxon>
        <taxon>Fusarium oxysporum species complex</taxon>
    </lineage>
</organism>
<dbReference type="Proteomes" id="UP000030676">
    <property type="component" value="Unassembled WGS sequence"/>
</dbReference>
<dbReference type="AlphaFoldDB" id="X0GKV2"/>
<dbReference type="EMBL" id="KK034554">
    <property type="protein sequence ID" value="EXL63933.1"/>
    <property type="molecule type" value="Genomic_DNA"/>
</dbReference>
<reference evidence="2" key="1">
    <citation type="submission" date="2011-11" db="EMBL/GenBank/DDBJ databases">
        <title>The Genome Sequence of Fusarium oxysporum PHW808.</title>
        <authorList>
            <consortium name="The Broad Institute Genome Sequencing Platform"/>
            <person name="Ma L.-J."/>
            <person name="Gale L.R."/>
            <person name="Schwartz D.C."/>
            <person name="Zhou S."/>
            <person name="Corby-Kistler H."/>
            <person name="Young S.K."/>
            <person name="Zeng Q."/>
            <person name="Gargeya S."/>
            <person name="Fitzgerald M."/>
            <person name="Haas B."/>
            <person name="Abouelleil A."/>
            <person name="Alvarado L."/>
            <person name="Arachchi H.M."/>
            <person name="Berlin A."/>
            <person name="Brown A."/>
            <person name="Chapman S.B."/>
            <person name="Chen Z."/>
            <person name="Dunbar C."/>
            <person name="Freedman E."/>
            <person name="Gearin G."/>
            <person name="Goldberg J."/>
            <person name="Griggs A."/>
            <person name="Gujja S."/>
            <person name="Heiman D."/>
            <person name="Howarth C."/>
            <person name="Larson L."/>
            <person name="Lui A."/>
            <person name="MacDonald P.J.P."/>
            <person name="Montmayeur A."/>
            <person name="Murphy C."/>
            <person name="Neiman D."/>
            <person name="Pearson M."/>
            <person name="Priest M."/>
            <person name="Roberts A."/>
            <person name="Saif S."/>
            <person name="Shea T."/>
            <person name="Shenoy N."/>
            <person name="Sisk P."/>
            <person name="Stolte C."/>
            <person name="Sykes S."/>
            <person name="Wortman J."/>
            <person name="Nusbaum C."/>
            <person name="Birren B."/>
        </authorList>
    </citation>
    <scope>NUCLEOTIDE SEQUENCE [LARGE SCALE GENOMIC DNA]</scope>
    <source>
        <strain evidence="2">54008</strain>
    </source>
</reference>